<keyword evidence="7" id="KW-1185">Reference proteome</keyword>
<dbReference type="InterPro" id="IPR012338">
    <property type="entry name" value="Beta-lactam/transpept-like"/>
</dbReference>
<dbReference type="PANTHER" id="PTHR30627">
    <property type="entry name" value="PEPTIDOGLYCAN D,D-TRANSPEPTIDASE"/>
    <property type="match status" value="1"/>
</dbReference>
<dbReference type="Pfam" id="PF03717">
    <property type="entry name" value="PBP_dimer"/>
    <property type="match status" value="1"/>
</dbReference>
<comment type="caution">
    <text evidence="6">The sequence shown here is derived from an EMBL/GenBank/DDBJ whole genome shotgun (WGS) entry which is preliminary data.</text>
</comment>
<evidence type="ECO:0000256" key="2">
    <source>
        <dbReference type="ARBA" id="ARBA00022645"/>
    </source>
</evidence>
<keyword evidence="2" id="KW-0121">Carboxypeptidase</keyword>
<dbReference type="PANTHER" id="PTHR30627:SF1">
    <property type="entry name" value="PEPTIDOGLYCAN D,D-TRANSPEPTIDASE FTSI"/>
    <property type="match status" value="1"/>
</dbReference>
<dbReference type="Gene3D" id="3.40.710.10">
    <property type="entry name" value="DD-peptidase/beta-lactamase superfamily"/>
    <property type="match status" value="1"/>
</dbReference>
<name>A0A5J5IPI0_9BACT</name>
<evidence type="ECO:0000259" key="5">
    <source>
        <dbReference type="PROSITE" id="PS51178"/>
    </source>
</evidence>
<evidence type="ECO:0000313" key="6">
    <source>
        <dbReference type="EMBL" id="KAA9041432.1"/>
    </source>
</evidence>
<dbReference type="Pfam" id="PF00905">
    <property type="entry name" value="Transpeptidase"/>
    <property type="match status" value="1"/>
</dbReference>
<evidence type="ECO:0000256" key="1">
    <source>
        <dbReference type="ARBA" id="ARBA00004370"/>
    </source>
</evidence>
<keyword evidence="2" id="KW-0645">Protease</keyword>
<dbReference type="GO" id="GO:0004180">
    <property type="term" value="F:carboxypeptidase activity"/>
    <property type="evidence" value="ECO:0007669"/>
    <property type="project" value="UniProtKB-KW"/>
</dbReference>
<dbReference type="PROSITE" id="PS51178">
    <property type="entry name" value="PASTA"/>
    <property type="match status" value="1"/>
</dbReference>
<evidence type="ECO:0000313" key="7">
    <source>
        <dbReference type="Proteomes" id="UP000326903"/>
    </source>
</evidence>
<dbReference type="InterPro" id="IPR050515">
    <property type="entry name" value="Beta-lactam/transpept"/>
</dbReference>
<reference evidence="6 7" key="1">
    <citation type="submission" date="2019-09" db="EMBL/GenBank/DDBJ databases">
        <title>Draft genome sequence of Ginsengibacter sp. BR5-29.</title>
        <authorList>
            <person name="Im W.-T."/>
        </authorList>
    </citation>
    <scope>NUCLEOTIDE SEQUENCE [LARGE SCALE GENOMIC DNA]</scope>
    <source>
        <strain evidence="6 7">BR5-29</strain>
    </source>
</reference>
<dbReference type="Proteomes" id="UP000326903">
    <property type="component" value="Unassembled WGS sequence"/>
</dbReference>
<dbReference type="Pfam" id="PF03793">
    <property type="entry name" value="PASTA"/>
    <property type="match status" value="1"/>
</dbReference>
<keyword evidence="4" id="KW-0812">Transmembrane</keyword>
<dbReference type="Gene3D" id="3.90.1310.10">
    <property type="entry name" value="Penicillin-binding protein 2a (Domain 2)"/>
    <property type="match status" value="1"/>
</dbReference>
<accession>A0A5J5IPI0</accession>
<dbReference type="EMBL" id="VYQF01000001">
    <property type="protein sequence ID" value="KAA9041432.1"/>
    <property type="molecule type" value="Genomic_DNA"/>
</dbReference>
<dbReference type="Gene3D" id="3.30.10.20">
    <property type="match status" value="1"/>
</dbReference>
<dbReference type="GO" id="GO:0005886">
    <property type="term" value="C:plasma membrane"/>
    <property type="evidence" value="ECO:0007669"/>
    <property type="project" value="TreeGrafter"/>
</dbReference>
<comment type="subcellular location">
    <subcellularLocation>
        <location evidence="1">Membrane</location>
    </subcellularLocation>
</comment>
<evidence type="ECO:0000256" key="4">
    <source>
        <dbReference type="SAM" id="Phobius"/>
    </source>
</evidence>
<proteinExistence type="predicted"/>
<organism evidence="6 7">
    <name type="scientific">Ginsengibacter hankyongi</name>
    <dbReference type="NCBI Taxonomy" id="2607284"/>
    <lineage>
        <taxon>Bacteria</taxon>
        <taxon>Pseudomonadati</taxon>
        <taxon>Bacteroidota</taxon>
        <taxon>Chitinophagia</taxon>
        <taxon>Chitinophagales</taxon>
        <taxon>Chitinophagaceae</taxon>
        <taxon>Ginsengibacter</taxon>
    </lineage>
</organism>
<dbReference type="InterPro" id="IPR005311">
    <property type="entry name" value="PBP_dimer"/>
</dbReference>
<feature type="transmembrane region" description="Helical" evidence="4">
    <location>
        <begin position="7"/>
        <end position="31"/>
    </location>
</feature>
<sequence length="707" mass="78732">MDVKKDILWRIYLCFLGIIVLGTIILGRVVYIQRVQGAYWKKMSNTQHLKYMDINAERGTIYSEDGNMLSTSIPVFDVYVDFGADGLREKNGKRFYDNLDSLSIALAKLFKDAPVSSYRKLLVAGYKNQDRYYPLKKKISFEEYTSLRNFPLVRQGRNKSGFIVDVRDNRVNPYVLLANRTVGLSRGDTSKNVGLERSYDSVLKGQTGSRLMRYMAGAYVPVDGAQIEPENGKDIITTIDTYMQDVAENALMKMMVANNSLHGTCIVMETQTGKIKAIANLGRRTDGEYIEDYNYGLGRRTEPGSVFKLATLISLLEDKYVDTGSIVDCEGGRKVFYGLHITDSHLGEHEMTVKEAFARSSNVAFAKMADEYYHNQPMRFYNHLHALRLDTATGIDIVGAASPYIKKPGSKYWTKTTLPFMAHGYEELVTPLQLLMLYNAVANNGKMMQPYLVNSINEMGRPIKTFEPKVLIDKICSDETLGKVKGCLMAVLQSEHGTGHALETNVYNIAGKTGTAVTAMDNRGYNKGNKIYQSAFMGYFPAENPKYSIAVVIQNGSDSKLAYGGVVSGPVFREVADKIYAERIGSEPLAQLPNGTDSSALRFFGLKTDLNKILTTFNYPSSDSAIAGSWRSTVLNYNYAQLNSAYNTTGPVKKVPDVTGFGLKDAVYLLENMGLKVEVKGQGKVIYQSLAQNTDFHKGQSINLQLN</sequence>
<dbReference type="InterPro" id="IPR005543">
    <property type="entry name" value="PASTA_dom"/>
</dbReference>
<dbReference type="GO" id="GO:0008658">
    <property type="term" value="F:penicillin binding"/>
    <property type="evidence" value="ECO:0007669"/>
    <property type="project" value="InterPro"/>
</dbReference>
<dbReference type="InterPro" id="IPR036138">
    <property type="entry name" value="PBP_dimer_sf"/>
</dbReference>
<protein>
    <submittedName>
        <fullName evidence="6">Transpeptidase family protein</fullName>
    </submittedName>
</protein>
<dbReference type="SUPFAM" id="SSF54184">
    <property type="entry name" value="Penicillin-binding protein 2x (pbp-2x), c-terminal domain"/>
    <property type="match status" value="1"/>
</dbReference>
<dbReference type="AlphaFoldDB" id="A0A5J5IPI0"/>
<keyword evidence="3 4" id="KW-0472">Membrane</keyword>
<dbReference type="GO" id="GO:0071555">
    <property type="term" value="P:cell wall organization"/>
    <property type="evidence" value="ECO:0007669"/>
    <property type="project" value="TreeGrafter"/>
</dbReference>
<dbReference type="InterPro" id="IPR001460">
    <property type="entry name" value="PCN-bd_Tpept"/>
</dbReference>
<keyword evidence="4" id="KW-1133">Transmembrane helix</keyword>
<evidence type="ECO:0000256" key="3">
    <source>
        <dbReference type="ARBA" id="ARBA00023136"/>
    </source>
</evidence>
<dbReference type="Gene3D" id="3.30.450.330">
    <property type="match status" value="1"/>
</dbReference>
<dbReference type="SMART" id="SM00740">
    <property type="entry name" value="PASTA"/>
    <property type="match status" value="1"/>
</dbReference>
<dbReference type="CDD" id="cd06575">
    <property type="entry name" value="PASTA_Pbp2x-like_2"/>
    <property type="match status" value="1"/>
</dbReference>
<gene>
    <name evidence="6" type="ORF">FW778_05250</name>
</gene>
<dbReference type="SUPFAM" id="SSF56519">
    <property type="entry name" value="Penicillin binding protein dimerisation domain"/>
    <property type="match status" value="1"/>
</dbReference>
<dbReference type="SUPFAM" id="SSF56601">
    <property type="entry name" value="beta-lactamase/transpeptidase-like"/>
    <property type="match status" value="1"/>
</dbReference>
<keyword evidence="2" id="KW-0378">Hydrolase</keyword>
<feature type="domain" description="PASTA" evidence="5">
    <location>
        <begin position="650"/>
        <end position="707"/>
    </location>
</feature>